<dbReference type="Gene3D" id="3.40.250.10">
    <property type="entry name" value="Rhodanese-like domain"/>
    <property type="match status" value="2"/>
</dbReference>
<sequence length="255" mass="28046">VNGGRERRENPLLRSRSFVEFVERYLTSDPFPRYYQGMRARNRRGVPDLGPSPGAPPRRSPKDVARDGGRAGVRVVDLRSHREFDAGHVPGSLYIGHEGAYTAWLGWTCRAADRFVLVGATEASQAEAGLALRRIGFDRILGQLGGGWPSYAGSSEPQRTTRRARMSEVRRALTLGEPMVVLDVRQPSEFAQGHLPGARSIPLGEISARSLSAVPRDLPIYVHCARGERSAVAAARLEAFGFEQVVHVTDGPDHW</sequence>
<feature type="non-terminal residue" evidence="3">
    <location>
        <position position="1"/>
    </location>
</feature>
<reference evidence="3" key="2">
    <citation type="journal article" date="2014" name="ISME J.">
        <title>Microbial stratification in low pH oxic and suboxic macroscopic growths along an acid mine drainage.</title>
        <authorList>
            <person name="Mendez-Garcia C."/>
            <person name="Mesa V."/>
            <person name="Sprenger R.R."/>
            <person name="Richter M."/>
            <person name="Diez M.S."/>
            <person name="Solano J."/>
            <person name="Bargiela R."/>
            <person name="Golyshina O.V."/>
            <person name="Manteca A."/>
            <person name="Ramos J.L."/>
            <person name="Gallego J.R."/>
            <person name="Llorente I."/>
            <person name="Martins Dos Santos V.A."/>
            <person name="Jensen O.N."/>
            <person name="Pelaez A.I."/>
            <person name="Sanchez J."/>
            <person name="Ferrer M."/>
        </authorList>
    </citation>
    <scope>NUCLEOTIDE SEQUENCE</scope>
</reference>
<accession>T1AF52</accession>
<dbReference type="InterPro" id="IPR050229">
    <property type="entry name" value="GlpE_sulfurtransferase"/>
</dbReference>
<organism evidence="3">
    <name type="scientific">mine drainage metagenome</name>
    <dbReference type="NCBI Taxonomy" id="410659"/>
    <lineage>
        <taxon>unclassified sequences</taxon>
        <taxon>metagenomes</taxon>
        <taxon>ecological metagenomes</taxon>
    </lineage>
</organism>
<feature type="domain" description="Rhodanese" evidence="2">
    <location>
        <begin position="175"/>
        <end position="255"/>
    </location>
</feature>
<evidence type="ECO:0000313" key="3">
    <source>
        <dbReference type="EMBL" id="EQD40560.1"/>
    </source>
</evidence>
<dbReference type="SMART" id="SM00450">
    <property type="entry name" value="RHOD"/>
    <property type="match status" value="2"/>
</dbReference>
<protein>
    <submittedName>
        <fullName evidence="3">Metallo-beta-lactamase superfamily protein</fullName>
    </submittedName>
</protein>
<dbReference type="CDD" id="cd00158">
    <property type="entry name" value="RHOD"/>
    <property type="match status" value="1"/>
</dbReference>
<dbReference type="Pfam" id="PF00581">
    <property type="entry name" value="Rhodanese"/>
    <property type="match status" value="2"/>
</dbReference>
<proteinExistence type="predicted"/>
<dbReference type="PROSITE" id="PS50206">
    <property type="entry name" value="RHODANESE_3"/>
    <property type="match status" value="2"/>
</dbReference>
<feature type="region of interest" description="Disordered" evidence="1">
    <location>
        <begin position="42"/>
        <end position="70"/>
    </location>
</feature>
<dbReference type="AlphaFoldDB" id="T1AF52"/>
<comment type="caution">
    <text evidence="3">The sequence shown here is derived from an EMBL/GenBank/DDBJ whole genome shotgun (WGS) entry which is preliminary data.</text>
</comment>
<gene>
    <name evidence="3" type="ORF">B1B_14877</name>
</gene>
<dbReference type="InterPro" id="IPR036873">
    <property type="entry name" value="Rhodanese-like_dom_sf"/>
</dbReference>
<feature type="compositionally biased region" description="Basic and acidic residues" evidence="1">
    <location>
        <begin position="60"/>
        <end position="69"/>
    </location>
</feature>
<evidence type="ECO:0000259" key="2">
    <source>
        <dbReference type="PROSITE" id="PS50206"/>
    </source>
</evidence>
<dbReference type="EMBL" id="AUZY01009884">
    <property type="protein sequence ID" value="EQD40560.1"/>
    <property type="molecule type" value="Genomic_DNA"/>
</dbReference>
<dbReference type="PANTHER" id="PTHR43031:SF1">
    <property type="entry name" value="PYRIDINE NUCLEOTIDE-DISULPHIDE OXIDOREDUCTASE"/>
    <property type="match status" value="1"/>
</dbReference>
<name>T1AF52_9ZZZZ</name>
<dbReference type="PANTHER" id="PTHR43031">
    <property type="entry name" value="FAD-DEPENDENT OXIDOREDUCTASE"/>
    <property type="match status" value="1"/>
</dbReference>
<evidence type="ECO:0000256" key="1">
    <source>
        <dbReference type="SAM" id="MobiDB-lite"/>
    </source>
</evidence>
<feature type="domain" description="Rhodanese" evidence="2">
    <location>
        <begin position="69"/>
        <end position="160"/>
    </location>
</feature>
<dbReference type="InterPro" id="IPR001763">
    <property type="entry name" value="Rhodanese-like_dom"/>
</dbReference>
<dbReference type="SUPFAM" id="SSF52821">
    <property type="entry name" value="Rhodanese/Cell cycle control phosphatase"/>
    <property type="match status" value="2"/>
</dbReference>
<reference evidence="3" key="1">
    <citation type="submission" date="2013-08" db="EMBL/GenBank/DDBJ databases">
        <authorList>
            <person name="Mendez C."/>
            <person name="Richter M."/>
            <person name="Ferrer M."/>
            <person name="Sanchez J."/>
        </authorList>
    </citation>
    <scope>NUCLEOTIDE SEQUENCE</scope>
</reference>